<evidence type="ECO:0000256" key="1">
    <source>
        <dbReference type="SAM" id="MobiDB-lite"/>
    </source>
</evidence>
<dbReference type="AlphaFoldDB" id="F2N7S3"/>
<evidence type="ECO:0000256" key="2">
    <source>
        <dbReference type="SAM" id="Phobius"/>
    </source>
</evidence>
<dbReference type="RefSeq" id="WP_013708708.1">
    <property type="nucleotide sequence ID" value="NC_015389.1"/>
</dbReference>
<name>F2N7S3_CORGP</name>
<organism evidence="3 4">
    <name type="scientific">Coriobacterium glomerans (strain ATCC 49209 / DSM 20642 / JCM 10262 / PW2)</name>
    <dbReference type="NCBI Taxonomy" id="700015"/>
    <lineage>
        <taxon>Bacteria</taxon>
        <taxon>Bacillati</taxon>
        <taxon>Actinomycetota</taxon>
        <taxon>Coriobacteriia</taxon>
        <taxon>Coriobacteriales</taxon>
        <taxon>Coriobacteriaceae</taxon>
        <taxon>Coriobacterium</taxon>
    </lineage>
</organism>
<accession>F2N7S3</accession>
<dbReference type="InterPro" id="IPR011990">
    <property type="entry name" value="TPR-like_helical_dom_sf"/>
</dbReference>
<keyword evidence="2" id="KW-0472">Membrane</keyword>
<proteinExistence type="predicted"/>
<feature type="transmembrane region" description="Helical" evidence="2">
    <location>
        <begin position="297"/>
        <end position="316"/>
    </location>
</feature>
<gene>
    <name evidence="3" type="ordered locus">Corgl_0852</name>
</gene>
<dbReference type="KEGG" id="cgo:Corgl_0852"/>
<dbReference type="SUPFAM" id="SSF48452">
    <property type="entry name" value="TPR-like"/>
    <property type="match status" value="1"/>
</dbReference>
<dbReference type="Pfam" id="PF13432">
    <property type="entry name" value="TPR_16"/>
    <property type="match status" value="1"/>
</dbReference>
<dbReference type="EMBL" id="CP002628">
    <property type="protein sequence ID" value="AEB06965.1"/>
    <property type="molecule type" value="Genomic_DNA"/>
</dbReference>
<dbReference type="Gene3D" id="1.25.40.10">
    <property type="entry name" value="Tetratricopeptide repeat domain"/>
    <property type="match status" value="2"/>
</dbReference>
<evidence type="ECO:0000313" key="4">
    <source>
        <dbReference type="Proteomes" id="UP000006851"/>
    </source>
</evidence>
<dbReference type="Pfam" id="PF13424">
    <property type="entry name" value="TPR_12"/>
    <property type="match status" value="1"/>
</dbReference>
<dbReference type="STRING" id="700015.Corgl_0852"/>
<keyword evidence="4" id="KW-1185">Reference proteome</keyword>
<dbReference type="OrthoDB" id="3176473at2"/>
<dbReference type="Proteomes" id="UP000006851">
    <property type="component" value="Chromosome"/>
</dbReference>
<dbReference type="InterPro" id="IPR019734">
    <property type="entry name" value="TPR_rpt"/>
</dbReference>
<protein>
    <submittedName>
        <fullName evidence="3">Tetratricopeptide TPR_1 repeat-containing protein</fullName>
    </submittedName>
</protein>
<dbReference type="HOGENOM" id="CLU_599526_0_0_11"/>
<sequence length="439" mass="46094">MNAQLLDRARAAYRAGDFSAAAQMFASVKDPTEISGGVDHLRGNALMRLGLWRDAAESYDRALADVSYGKRGALLTNRGKALAAAGDFAGAVESFTAATQDSSYATPYKAYLGLGKVLFSNNDIAGAGTAFRSAAIDGTNPAPASALSQLASCFIKLGRPDDAIESYRTALDFIGPRDDPRSINAGLGEAYVAAGRFNDALEAFGQATADGIYQLTFEQQQALGRARETVGPLSDRTSSAGSVSAGVDPLDPLGQSGAMMPDPSNTGFFTLSESELIQQDRQEMKVRRRKRHIGRKIVVTLLFVIIVAAVGLGFGYTRGLGVPSQGSVLTDLFSAVSDGRDVSAFLDPALSDTAKAEIASKVPAGSKPTIESMDQSMTKSTAKVRVVLSKSGVQTYSVDFVRNANHLGWAVSSIKLEFNTSKGDSPSSDSPATQDGANS</sequence>
<dbReference type="SMART" id="SM00028">
    <property type="entry name" value="TPR"/>
    <property type="match status" value="3"/>
</dbReference>
<keyword evidence="2" id="KW-0812">Transmembrane</keyword>
<evidence type="ECO:0000313" key="3">
    <source>
        <dbReference type="EMBL" id="AEB06965.1"/>
    </source>
</evidence>
<reference evidence="4" key="1">
    <citation type="journal article" date="2013" name="Stand. Genomic Sci.">
        <title>Complete genome sequence of Coriobacterium glomerans type strain (PW2(T)) from the midgut of Pyrrhocoris apterus L. (red soldier bug).</title>
        <authorList>
            <person name="Stackebrandt E."/>
            <person name="Zeytun A."/>
            <person name="Lapidus A."/>
            <person name="Nolan M."/>
            <person name="Lucas S."/>
            <person name="Hammon N."/>
            <person name="Deshpande S."/>
            <person name="Cheng J.F."/>
            <person name="Tapia R."/>
            <person name="Goodwin L.A."/>
            <person name="Pitluck S."/>
            <person name="Liolios K."/>
            <person name="Pagani I."/>
            <person name="Ivanova N."/>
            <person name="Mavromatis K."/>
            <person name="Mikhailova N."/>
            <person name="Huntemann M."/>
            <person name="Pati A."/>
            <person name="Chen A."/>
            <person name="Palaniappan K."/>
            <person name="Chang Y.J."/>
            <person name="Land M."/>
            <person name="Hauser L."/>
            <person name="Rohde M."/>
            <person name="Pukall R."/>
            <person name="Goker M."/>
            <person name="Detter J.C."/>
            <person name="Woyke T."/>
            <person name="Bristow J."/>
            <person name="Eisen J.A."/>
            <person name="Markowitz V."/>
            <person name="Hugenholtz P."/>
            <person name="Kyrpides N.C."/>
            <person name="Klenk H.P."/>
        </authorList>
    </citation>
    <scope>NUCLEOTIDE SEQUENCE</scope>
    <source>
        <strain evidence="4">ATCC 49209 / DSM 20642 / JCM 10262 / PW2</strain>
    </source>
</reference>
<dbReference type="eggNOG" id="COG0457">
    <property type="taxonomic scope" value="Bacteria"/>
</dbReference>
<keyword evidence="2" id="KW-1133">Transmembrane helix</keyword>
<feature type="region of interest" description="Disordered" evidence="1">
    <location>
        <begin position="419"/>
        <end position="439"/>
    </location>
</feature>